<dbReference type="Proteomes" id="UP001317322">
    <property type="component" value="Chromosome"/>
</dbReference>
<accession>A0ABY5K8T2</accession>
<gene>
    <name evidence="1" type="ORF">NP075_08680</name>
</gene>
<dbReference type="RefSeq" id="WP_227562806.1">
    <property type="nucleotide sequence ID" value="NZ_CP101989.1"/>
</dbReference>
<sequence>MSDLTVDGDVALSTVVMHHPARADRVCALLSAVAPLATRVVVDPDPTGPPSPLRTAKLAWAAVADGATHHLVLQDDIVPLRGFAAHVLNAVAGRPDAGVTLYAHWKSPHNAYLVRRAAVLGAPWARLCRVEWTPTLGLVLPADEARALAEYLSHLPDELLDDDDYVTPFCVERGLPVLATVPHLLDHGDAPSLSGYEDEGERRATVFDQAWTVPREHWSGQPTPAVVEARTCAVELRESRCVLRFLRAGTDEPLEHAFGWDWYEWAPLVDVDVDVVLDRWERAAGEVVLRGVPLTGSPDERVLRVSVEVWAACYLLGRDVATEARTRTLDPLGDAVRLGAVRAWIEAGLALADLTELGRDERVALDELGARGLAAGLGERERVRA</sequence>
<keyword evidence="2" id="KW-1185">Reference proteome</keyword>
<reference evidence="1 2" key="1">
    <citation type="submission" date="2022-07" db="EMBL/GenBank/DDBJ databases">
        <title>Novel species in genus cellulomonas.</title>
        <authorList>
            <person name="Ye L."/>
        </authorList>
    </citation>
    <scope>NUCLEOTIDE SEQUENCE [LARGE SCALE GENOMIC DNA]</scope>
    <source>
        <strain evidence="2">zg-Y908</strain>
    </source>
</reference>
<organism evidence="1 2">
    <name type="scientific">Cellulomonas wangsupingiae</name>
    <dbReference type="NCBI Taxonomy" id="2968085"/>
    <lineage>
        <taxon>Bacteria</taxon>
        <taxon>Bacillati</taxon>
        <taxon>Actinomycetota</taxon>
        <taxon>Actinomycetes</taxon>
        <taxon>Micrococcales</taxon>
        <taxon>Cellulomonadaceae</taxon>
        <taxon>Cellulomonas</taxon>
    </lineage>
</organism>
<evidence type="ECO:0000313" key="2">
    <source>
        <dbReference type="Proteomes" id="UP001317322"/>
    </source>
</evidence>
<protein>
    <submittedName>
        <fullName evidence="1">Uncharacterized protein</fullName>
    </submittedName>
</protein>
<dbReference type="EMBL" id="CP101989">
    <property type="protein sequence ID" value="UUI66755.1"/>
    <property type="molecule type" value="Genomic_DNA"/>
</dbReference>
<evidence type="ECO:0000313" key="1">
    <source>
        <dbReference type="EMBL" id="UUI66755.1"/>
    </source>
</evidence>
<name>A0ABY5K8T2_9CELL</name>
<proteinExistence type="predicted"/>